<name>A0A953JEE2_9BACT</name>
<dbReference type="Proteomes" id="UP000705867">
    <property type="component" value="Unassembled WGS sequence"/>
</dbReference>
<gene>
    <name evidence="2" type="ORF">K8I29_12645</name>
</gene>
<comment type="caution">
    <text evidence="2">The sequence shown here is derived from an EMBL/GenBank/DDBJ whole genome shotgun (WGS) entry which is preliminary data.</text>
</comment>
<dbReference type="AlphaFoldDB" id="A0A953JEE2"/>
<evidence type="ECO:0000313" key="3">
    <source>
        <dbReference type="Proteomes" id="UP000705867"/>
    </source>
</evidence>
<feature type="transmembrane region" description="Helical" evidence="1">
    <location>
        <begin position="6"/>
        <end position="27"/>
    </location>
</feature>
<reference evidence="2" key="2">
    <citation type="submission" date="2021-08" db="EMBL/GenBank/DDBJ databases">
        <authorList>
            <person name="Dalcin Martins P."/>
        </authorList>
    </citation>
    <scope>NUCLEOTIDE SEQUENCE</scope>
    <source>
        <strain evidence="2">MAG_39</strain>
    </source>
</reference>
<organism evidence="2 3">
    <name type="scientific">Candidatus Nitrobium versatile</name>
    <dbReference type="NCBI Taxonomy" id="2884831"/>
    <lineage>
        <taxon>Bacteria</taxon>
        <taxon>Pseudomonadati</taxon>
        <taxon>Nitrospirota</taxon>
        <taxon>Nitrospiria</taxon>
        <taxon>Nitrospirales</taxon>
        <taxon>Nitrospiraceae</taxon>
        <taxon>Candidatus Nitrobium</taxon>
    </lineage>
</organism>
<feature type="transmembrane region" description="Helical" evidence="1">
    <location>
        <begin position="39"/>
        <end position="60"/>
    </location>
</feature>
<sequence>MVSYVSAVDSALILVIYCIVSCLWRNIFWIRKMSGKQVFTAFMAGVLIAAIIEFRQALVLNVWSYTPLMPTIGGIGISPLFQLGTTGLLAFWLTRRLTHP</sequence>
<keyword evidence="1" id="KW-0472">Membrane</keyword>
<protein>
    <submittedName>
        <fullName evidence="2">Uncharacterized protein</fullName>
    </submittedName>
</protein>
<keyword evidence="1" id="KW-1133">Transmembrane helix</keyword>
<evidence type="ECO:0000313" key="2">
    <source>
        <dbReference type="EMBL" id="MBZ0157045.1"/>
    </source>
</evidence>
<feature type="transmembrane region" description="Helical" evidence="1">
    <location>
        <begin position="72"/>
        <end position="93"/>
    </location>
</feature>
<evidence type="ECO:0000256" key="1">
    <source>
        <dbReference type="SAM" id="Phobius"/>
    </source>
</evidence>
<dbReference type="EMBL" id="JAIOIV010000101">
    <property type="protein sequence ID" value="MBZ0157045.1"/>
    <property type="molecule type" value="Genomic_DNA"/>
</dbReference>
<accession>A0A953JEE2</accession>
<reference evidence="2" key="1">
    <citation type="journal article" date="2021" name="bioRxiv">
        <title>Unraveling nitrogen, sulfur and carbon metabolic pathways and microbial community transcriptional responses to substrate deprivation and toxicity stresses in a bioreactor mimicking anoxic brackish coastal sediment conditions.</title>
        <authorList>
            <person name="Martins P.D."/>
            <person name="Echeveste M.J."/>
            <person name="Arshad A."/>
            <person name="Kurth J."/>
            <person name="Ouboter H."/>
            <person name="Jetten M.S.M."/>
            <person name="Welte C.U."/>
        </authorList>
    </citation>
    <scope>NUCLEOTIDE SEQUENCE</scope>
    <source>
        <strain evidence="2">MAG_39</strain>
    </source>
</reference>
<proteinExistence type="predicted"/>
<keyword evidence="1" id="KW-0812">Transmembrane</keyword>